<dbReference type="InterPro" id="IPR011545">
    <property type="entry name" value="DEAD/DEAH_box_helicase_dom"/>
</dbReference>
<dbReference type="CDD" id="cd17917">
    <property type="entry name" value="DEXHc_RHA-like"/>
    <property type="match status" value="1"/>
</dbReference>
<dbReference type="AlphaFoldDB" id="A0A9P8LD12"/>
<dbReference type="InterPro" id="IPR014001">
    <property type="entry name" value="Helicase_ATP-bd"/>
</dbReference>
<dbReference type="GO" id="GO:0003723">
    <property type="term" value="F:RNA binding"/>
    <property type="evidence" value="ECO:0007669"/>
    <property type="project" value="TreeGrafter"/>
</dbReference>
<feature type="region of interest" description="Disordered" evidence="4">
    <location>
        <begin position="46"/>
        <end position="127"/>
    </location>
</feature>
<name>A0A9P8LD12_9PEZI</name>
<dbReference type="PROSITE" id="PS51192">
    <property type="entry name" value="HELICASE_ATP_BIND_1"/>
    <property type="match status" value="1"/>
</dbReference>
<accession>A0A9P8LD12</accession>
<dbReference type="SMART" id="SM00487">
    <property type="entry name" value="DEXDc"/>
    <property type="match status" value="1"/>
</dbReference>
<gene>
    <name evidence="7" type="ORF">GP486_003561</name>
</gene>
<dbReference type="InterPro" id="IPR001650">
    <property type="entry name" value="Helicase_C-like"/>
</dbReference>
<sequence>MPLLADQQIGHFTISRHSSEHGPSIAHQTRKSSMAQQIPMWEMEDTRAPGSGVFKNRATNRSKGAVEKQLSISHSSSNGQQLHKRLLKRPRNAAALRQKPGGKRAVDSSTKLPPARRRRQSSPARQLIDERYINSAFDLPKKEDYPNAPPTLFREPSNYIFNNPRFLQSKKEISHLEGIWRCEVTSQLADKPSVSAIGEGPSKSASEKAACLHVIAKLHQAGTLKEAYDEIASAVIDERTLQNEADAKEDVYNYAARFGCVPSFSVRSIPRPMRGSSRRIVEVSIGLPEQGIKVTSRGVDLRTAEIGASIKFKKEAERHHAEHGSNKIVIRDSNVLNAGNARNFIDFYKLENPGTAVEASVSSASHLNAFRWFSSFRGQILINGEPVGDPVDMIGKAKAEQMAFLTAAIAIAKNDDELFHRFLRAPKAANGAVLKPVVPVNMHVDSDCIFAMIETLHEAREMGLPDTKEEVTEDDEIDVKRLRSRADLNPALISRRNQELQKRHDAYMNNPALESLRAKKEGLPMNLHRARVIDLVENNAYSIIVGATGSGKTTQVPQILLEKAISEGAGAQCNIICTQPRRIAATSVARRVAVERDEALQNTVGYHVRFDAKLPQFGGSISYCTTGILLQQLQHGADATLKGVSHLIIDEVHERDITIDFLLIVLKNVLKERERAGKPTPKVILMSATLDTELFAGYFGHVTADGSSVACPSLSVPGRAFPVREHFLEETLETLKKSHPSGLGALSRLDPATQEYLDAERNFVPNPSVATEIPDTSRDLLDINGMIDWKTERIVSSNGEHIISTEQEDALVPLGLVAATVAHIAKTTNGGAILVFLPGLAEIVKTEEILKSQKPLGIDFSDENAFKMSKLHSSIAADQTDVFNALPPGCRKVILATNIAETSITIPEVQFVVDCGKLREKRYDQLRRITKLQCTWISKSNAKQRAGRAGRVQDGNYYALYSKKRYDSLRMIGLPEMLRSDLQEICLDIKSHGFKSSIREVLAEAIESPAPNAVDASVAELQKLDVLTDDEKLTPLG</sequence>
<organism evidence="7 8">
    <name type="scientific">Trichoglossum hirsutum</name>
    <dbReference type="NCBI Taxonomy" id="265104"/>
    <lineage>
        <taxon>Eukaryota</taxon>
        <taxon>Fungi</taxon>
        <taxon>Dikarya</taxon>
        <taxon>Ascomycota</taxon>
        <taxon>Pezizomycotina</taxon>
        <taxon>Geoglossomycetes</taxon>
        <taxon>Geoglossales</taxon>
        <taxon>Geoglossaceae</taxon>
        <taxon>Trichoglossum</taxon>
    </lineage>
</organism>
<feature type="compositionally biased region" description="Polar residues" evidence="4">
    <location>
        <begin position="70"/>
        <end position="81"/>
    </location>
</feature>
<comment type="caution">
    <text evidence="7">The sequence shown here is derived from an EMBL/GenBank/DDBJ whole genome shotgun (WGS) entry which is preliminary data.</text>
</comment>
<dbReference type="Gene3D" id="3.40.50.300">
    <property type="entry name" value="P-loop containing nucleotide triphosphate hydrolases"/>
    <property type="match status" value="2"/>
</dbReference>
<evidence type="ECO:0000256" key="2">
    <source>
        <dbReference type="ARBA" id="ARBA00022801"/>
    </source>
</evidence>
<dbReference type="PANTHER" id="PTHR18934">
    <property type="entry name" value="ATP-DEPENDENT RNA HELICASE"/>
    <property type="match status" value="1"/>
</dbReference>
<dbReference type="InterPro" id="IPR027417">
    <property type="entry name" value="P-loop_NTPase"/>
</dbReference>
<dbReference type="Pfam" id="PF00271">
    <property type="entry name" value="Helicase_C"/>
    <property type="match status" value="1"/>
</dbReference>
<feature type="region of interest" description="Disordered" evidence="4">
    <location>
        <begin position="13"/>
        <end position="33"/>
    </location>
</feature>
<dbReference type="PROSITE" id="PS00690">
    <property type="entry name" value="DEAH_ATP_HELICASE"/>
    <property type="match status" value="1"/>
</dbReference>
<dbReference type="GO" id="GO:0004386">
    <property type="term" value="F:helicase activity"/>
    <property type="evidence" value="ECO:0007669"/>
    <property type="project" value="TreeGrafter"/>
</dbReference>
<evidence type="ECO:0000313" key="8">
    <source>
        <dbReference type="Proteomes" id="UP000750711"/>
    </source>
</evidence>
<feature type="domain" description="Helicase ATP-binding" evidence="5">
    <location>
        <begin position="533"/>
        <end position="708"/>
    </location>
</feature>
<reference evidence="7" key="1">
    <citation type="submission" date="2021-03" db="EMBL/GenBank/DDBJ databases">
        <title>Comparative genomics and phylogenomic investigation of the class Geoglossomycetes provide insights into ecological specialization and systematics.</title>
        <authorList>
            <person name="Melie T."/>
            <person name="Pirro S."/>
            <person name="Miller A.N."/>
            <person name="Quandt A."/>
        </authorList>
    </citation>
    <scope>NUCLEOTIDE SEQUENCE</scope>
    <source>
        <strain evidence="7">CAQ_001_2017</strain>
    </source>
</reference>
<evidence type="ECO:0000256" key="3">
    <source>
        <dbReference type="ARBA" id="ARBA00022840"/>
    </source>
</evidence>
<evidence type="ECO:0000259" key="5">
    <source>
        <dbReference type="PROSITE" id="PS51192"/>
    </source>
</evidence>
<dbReference type="PANTHER" id="PTHR18934:SF203">
    <property type="entry name" value="ATP-DEPENDENT RNA HELICASE A"/>
    <property type="match status" value="1"/>
</dbReference>
<keyword evidence="8" id="KW-1185">Reference proteome</keyword>
<dbReference type="PROSITE" id="PS51194">
    <property type="entry name" value="HELICASE_CTER"/>
    <property type="match status" value="1"/>
</dbReference>
<dbReference type="CDD" id="cd18791">
    <property type="entry name" value="SF2_C_RHA"/>
    <property type="match status" value="1"/>
</dbReference>
<evidence type="ECO:0008006" key="9">
    <source>
        <dbReference type="Google" id="ProtNLM"/>
    </source>
</evidence>
<feature type="non-terminal residue" evidence="7">
    <location>
        <position position="1037"/>
    </location>
</feature>
<dbReference type="InterPro" id="IPR002464">
    <property type="entry name" value="DNA/RNA_helicase_DEAH_CS"/>
</dbReference>
<dbReference type="GO" id="GO:0016787">
    <property type="term" value="F:hydrolase activity"/>
    <property type="evidence" value="ECO:0007669"/>
    <property type="project" value="UniProtKB-KW"/>
</dbReference>
<dbReference type="EMBL" id="JAGHQM010000489">
    <property type="protein sequence ID" value="KAH0559922.1"/>
    <property type="molecule type" value="Genomic_DNA"/>
</dbReference>
<evidence type="ECO:0000256" key="1">
    <source>
        <dbReference type="ARBA" id="ARBA00022741"/>
    </source>
</evidence>
<dbReference type="Proteomes" id="UP000750711">
    <property type="component" value="Unassembled WGS sequence"/>
</dbReference>
<dbReference type="GO" id="GO:0005524">
    <property type="term" value="F:ATP binding"/>
    <property type="evidence" value="ECO:0007669"/>
    <property type="project" value="UniProtKB-KW"/>
</dbReference>
<keyword evidence="1" id="KW-0547">Nucleotide-binding</keyword>
<protein>
    <recommendedName>
        <fullName evidence="9">P-loop containing nucleoside triphosphate hydrolase protein</fullName>
    </recommendedName>
</protein>
<feature type="compositionally biased region" description="Basic residues" evidence="4">
    <location>
        <begin position="82"/>
        <end position="91"/>
    </location>
</feature>
<evidence type="ECO:0000259" key="6">
    <source>
        <dbReference type="PROSITE" id="PS51194"/>
    </source>
</evidence>
<keyword evidence="3" id="KW-0067">ATP-binding</keyword>
<dbReference type="SMART" id="SM00490">
    <property type="entry name" value="HELICc"/>
    <property type="match status" value="1"/>
</dbReference>
<keyword evidence="2" id="KW-0378">Hydrolase</keyword>
<dbReference type="Pfam" id="PF00270">
    <property type="entry name" value="DEAD"/>
    <property type="match status" value="1"/>
</dbReference>
<evidence type="ECO:0000313" key="7">
    <source>
        <dbReference type="EMBL" id="KAH0559922.1"/>
    </source>
</evidence>
<dbReference type="SUPFAM" id="SSF52540">
    <property type="entry name" value="P-loop containing nucleoside triphosphate hydrolases"/>
    <property type="match status" value="1"/>
</dbReference>
<proteinExistence type="predicted"/>
<feature type="domain" description="Helicase C-terminal" evidence="6">
    <location>
        <begin position="819"/>
        <end position="993"/>
    </location>
</feature>
<evidence type="ECO:0000256" key="4">
    <source>
        <dbReference type="SAM" id="MobiDB-lite"/>
    </source>
</evidence>